<feature type="transmembrane region" description="Helical" evidence="1">
    <location>
        <begin position="94"/>
        <end position="113"/>
    </location>
</feature>
<feature type="transmembrane region" description="Helical" evidence="1">
    <location>
        <begin position="161"/>
        <end position="188"/>
    </location>
</feature>
<dbReference type="Pfam" id="PF20152">
    <property type="entry name" value="DUF6534"/>
    <property type="match status" value="1"/>
</dbReference>
<keyword evidence="1" id="KW-1133">Transmembrane helix</keyword>
<comment type="caution">
    <text evidence="3">The sequence shown here is derived from an EMBL/GenBank/DDBJ whole genome shotgun (WGS) entry which is preliminary data.</text>
</comment>
<feature type="transmembrane region" description="Helical" evidence="1">
    <location>
        <begin position="20"/>
        <end position="41"/>
    </location>
</feature>
<protein>
    <recommendedName>
        <fullName evidence="2">DUF6534 domain-containing protein</fullName>
    </recommendedName>
</protein>
<dbReference type="EMBL" id="JACAZF010000017">
    <property type="protein sequence ID" value="KAF7289280.1"/>
    <property type="molecule type" value="Genomic_DNA"/>
</dbReference>
<evidence type="ECO:0000313" key="4">
    <source>
        <dbReference type="Proteomes" id="UP000636479"/>
    </source>
</evidence>
<sequence>MDSPLLIPQTFVNNTVGALQIGVLVSYVLFGITTTQAYIYYGRFPEDPIWIRSMVALVWLLEAAQAALVGYVLYFYTVTDFGDRNHVLQNALPALMVAFILTGAITTLVELFFTYRINQLSQRLLIPIALSVLAVVYFMGTLSIAIAGFKTGTWAGAESQWGWDILATAILSVVTDLGISAVLVFLLFQNRQQGTANTAAMIDQVIAWTIETGVVTSLCSVLILIFYEKMTQSFVWLAVLIVKSRLFSNSLLASLNSRSSLRKMTNVSLPSSAPQFSHSQAGSRLEDVEMFRVEAKLHRDNRLGKAEASV</sequence>
<accession>A0A8H6RWW8</accession>
<evidence type="ECO:0000256" key="1">
    <source>
        <dbReference type="SAM" id="Phobius"/>
    </source>
</evidence>
<dbReference type="PANTHER" id="PTHR40465:SF1">
    <property type="entry name" value="DUF6534 DOMAIN-CONTAINING PROTEIN"/>
    <property type="match status" value="1"/>
</dbReference>
<organism evidence="3 4">
    <name type="scientific">Mycena indigotica</name>
    <dbReference type="NCBI Taxonomy" id="2126181"/>
    <lineage>
        <taxon>Eukaryota</taxon>
        <taxon>Fungi</taxon>
        <taxon>Dikarya</taxon>
        <taxon>Basidiomycota</taxon>
        <taxon>Agaricomycotina</taxon>
        <taxon>Agaricomycetes</taxon>
        <taxon>Agaricomycetidae</taxon>
        <taxon>Agaricales</taxon>
        <taxon>Marasmiineae</taxon>
        <taxon>Mycenaceae</taxon>
        <taxon>Mycena</taxon>
    </lineage>
</organism>
<name>A0A8H6RWW8_9AGAR</name>
<feature type="transmembrane region" description="Helical" evidence="1">
    <location>
        <begin position="125"/>
        <end position="149"/>
    </location>
</feature>
<feature type="transmembrane region" description="Helical" evidence="1">
    <location>
        <begin position="208"/>
        <end position="227"/>
    </location>
</feature>
<gene>
    <name evidence="3" type="ORF">MIND_01389600</name>
</gene>
<keyword evidence="1" id="KW-0472">Membrane</keyword>
<evidence type="ECO:0000259" key="2">
    <source>
        <dbReference type="Pfam" id="PF20152"/>
    </source>
</evidence>
<keyword evidence="4" id="KW-1185">Reference proteome</keyword>
<dbReference type="Proteomes" id="UP000636479">
    <property type="component" value="Unassembled WGS sequence"/>
</dbReference>
<proteinExistence type="predicted"/>
<evidence type="ECO:0000313" key="3">
    <source>
        <dbReference type="EMBL" id="KAF7289280.1"/>
    </source>
</evidence>
<feature type="domain" description="DUF6534" evidence="2">
    <location>
        <begin position="172"/>
        <end position="260"/>
    </location>
</feature>
<dbReference type="InterPro" id="IPR045339">
    <property type="entry name" value="DUF6534"/>
</dbReference>
<dbReference type="OrthoDB" id="2535105at2759"/>
<dbReference type="RefSeq" id="XP_037213311.1">
    <property type="nucleotide sequence ID" value="XM_037370310.1"/>
</dbReference>
<dbReference type="AlphaFoldDB" id="A0A8H6RWW8"/>
<dbReference type="PANTHER" id="PTHR40465">
    <property type="entry name" value="CHROMOSOME 1, WHOLE GENOME SHOTGUN SEQUENCE"/>
    <property type="match status" value="1"/>
</dbReference>
<feature type="transmembrane region" description="Helical" evidence="1">
    <location>
        <begin position="53"/>
        <end position="74"/>
    </location>
</feature>
<reference evidence="3" key="1">
    <citation type="submission" date="2020-05" db="EMBL/GenBank/DDBJ databases">
        <title>Mycena genomes resolve the evolution of fungal bioluminescence.</title>
        <authorList>
            <person name="Tsai I.J."/>
        </authorList>
    </citation>
    <scope>NUCLEOTIDE SEQUENCE</scope>
    <source>
        <strain evidence="3">171206Taipei</strain>
    </source>
</reference>
<dbReference type="GeneID" id="59352826"/>
<keyword evidence="1" id="KW-0812">Transmembrane</keyword>